<dbReference type="AlphaFoldDB" id="A0A3N2R1J4"/>
<comment type="catalytic activity">
    <reaction evidence="9">
        <text>a 5'-end NAD(+)-phospho-ribonucleoside in mRNA + H2O = a 5'-end phospho-adenosine-phospho-ribonucleoside in mRNA + beta-nicotinamide D-ribonucleotide + 2 H(+)</text>
        <dbReference type="Rhea" id="RHEA:60876"/>
        <dbReference type="Rhea" id="RHEA-COMP:15698"/>
        <dbReference type="Rhea" id="RHEA-COMP:15719"/>
        <dbReference type="ChEBI" id="CHEBI:14649"/>
        <dbReference type="ChEBI" id="CHEBI:15377"/>
        <dbReference type="ChEBI" id="CHEBI:15378"/>
        <dbReference type="ChEBI" id="CHEBI:144029"/>
        <dbReference type="ChEBI" id="CHEBI:144051"/>
    </reaction>
    <physiologicalReaction direction="left-to-right" evidence="9">
        <dbReference type="Rhea" id="RHEA:60877"/>
    </physiologicalReaction>
</comment>
<dbReference type="GO" id="GO:0019677">
    <property type="term" value="P:NAD+ catabolic process"/>
    <property type="evidence" value="ECO:0007669"/>
    <property type="project" value="TreeGrafter"/>
</dbReference>
<dbReference type="Gene3D" id="3.90.79.10">
    <property type="entry name" value="Nucleoside Triphosphate Pyrophosphohydrolase"/>
    <property type="match status" value="1"/>
</dbReference>
<dbReference type="PANTHER" id="PTHR42904:SF6">
    <property type="entry name" value="NAD-CAPPED RNA HYDROLASE NUDT12"/>
    <property type="match status" value="1"/>
</dbReference>
<evidence type="ECO:0000256" key="7">
    <source>
        <dbReference type="ARBA" id="ARBA00022842"/>
    </source>
</evidence>
<sequence length="321" mass="34590">MRDAEQVTFGGAGLDRAAELRGEEAQARLLADFSARTLVLWRGKVMVEGEAPLGVALRPLGHPVCAAADDPPVFLGRGAEGPIFAVEISAWQPEALDESALGGFLDPTEQRHPEAGGDARFAELRAVMTRLTPVDAELAATAKAVFGWHASHGFCARCGAKSEMSEAGWQRTCGTCAARHFPRTDPVVIMLITHGNSVLLGRSPHWPEGMFSLLAGFVEPGETVEAAVRREVREEAGIAVGRVSYLASQPWPFPASLMLGCRGEALTTEIVLDPVELDAAQWVSRERLLDVMAGRDGSILPARRGAIAHFLLERWLADRLE</sequence>
<keyword evidence="5" id="KW-0479">Metal-binding</keyword>
<evidence type="ECO:0000256" key="1">
    <source>
        <dbReference type="ARBA" id="ARBA00001946"/>
    </source>
</evidence>
<evidence type="ECO:0000256" key="3">
    <source>
        <dbReference type="ARBA" id="ARBA00009595"/>
    </source>
</evidence>
<name>A0A3N2R1J4_9RHOB</name>
<dbReference type="InterPro" id="IPR050241">
    <property type="entry name" value="NAD-cap_RNA_hydrolase_NudC"/>
</dbReference>
<evidence type="ECO:0000256" key="9">
    <source>
        <dbReference type="ARBA" id="ARBA00023679"/>
    </source>
</evidence>
<dbReference type="RefSeq" id="WP_123642517.1">
    <property type="nucleotide sequence ID" value="NZ_ML119085.1"/>
</dbReference>
<evidence type="ECO:0000313" key="13">
    <source>
        <dbReference type="Proteomes" id="UP000268016"/>
    </source>
</evidence>
<evidence type="ECO:0000256" key="6">
    <source>
        <dbReference type="ARBA" id="ARBA00022801"/>
    </source>
</evidence>
<keyword evidence="7" id="KW-0460">Magnesium</keyword>
<proteinExistence type="inferred from homology"/>
<dbReference type="PANTHER" id="PTHR42904">
    <property type="entry name" value="NUDIX HYDROLASE, NUDC SUBFAMILY"/>
    <property type="match status" value="1"/>
</dbReference>
<dbReference type="InterPro" id="IPR020476">
    <property type="entry name" value="Nudix_hydrolase"/>
</dbReference>
<dbReference type="Pfam" id="PF09297">
    <property type="entry name" value="Zn_ribbon_NUD"/>
    <property type="match status" value="1"/>
</dbReference>
<gene>
    <name evidence="12" type="ORF">EAT49_11750</name>
</gene>
<dbReference type="OrthoDB" id="9791656at2"/>
<accession>A0A3N2R1J4</accession>
<dbReference type="EMBL" id="RDRB01000005">
    <property type="protein sequence ID" value="ROU01186.1"/>
    <property type="molecule type" value="Genomic_DNA"/>
</dbReference>
<keyword evidence="6 10" id="KW-0378">Hydrolase</keyword>
<comment type="caution">
    <text evidence="12">The sequence shown here is derived from an EMBL/GenBank/DDBJ whole genome shotgun (WGS) entry which is preliminary data.</text>
</comment>
<dbReference type="Pfam" id="PF09296">
    <property type="entry name" value="NUDIX-like"/>
    <property type="match status" value="1"/>
</dbReference>
<evidence type="ECO:0000256" key="5">
    <source>
        <dbReference type="ARBA" id="ARBA00022723"/>
    </source>
</evidence>
<dbReference type="InterPro" id="IPR015797">
    <property type="entry name" value="NUDIX_hydrolase-like_dom_sf"/>
</dbReference>
<dbReference type="GO" id="GO:0005829">
    <property type="term" value="C:cytosol"/>
    <property type="evidence" value="ECO:0007669"/>
    <property type="project" value="TreeGrafter"/>
</dbReference>
<dbReference type="GO" id="GO:0035529">
    <property type="term" value="F:NADH pyrophosphatase activity"/>
    <property type="evidence" value="ECO:0007669"/>
    <property type="project" value="TreeGrafter"/>
</dbReference>
<comment type="cofactor">
    <cofactor evidence="1">
        <name>Mg(2+)</name>
        <dbReference type="ChEBI" id="CHEBI:18420"/>
    </cofactor>
</comment>
<feature type="domain" description="Nudix hydrolase" evidence="11">
    <location>
        <begin position="182"/>
        <end position="307"/>
    </location>
</feature>
<reference evidence="12 13" key="1">
    <citation type="submission" date="2018-10" db="EMBL/GenBank/DDBJ databases">
        <title>Histidinibacterium lentulum gen. nov., sp. nov., a marine bacterium from the culture broth of Picochlorum sp. 122.</title>
        <authorList>
            <person name="Wang G."/>
        </authorList>
    </citation>
    <scope>NUCLEOTIDE SEQUENCE [LARGE SCALE GENOMIC DNA]</scope>
    <source>
        <strain evidence="12 13">B17</strain>
    </source>
</reference>
<dbReference type="PRINTS" id="PR00502">
    <property type="entry name" value="NUDIXFAMILY"/>
</dbReference>
<protein>
    <recommendedName>
        <fullName evidence="4">NAD(+) diphosphatase</fullName>
        <ecNumber evidence="4">3.6.1.22</ecNumber>
    </recommendedName>
</protein>
<evidence type="ECO:0000256" key="10">
    <source>
        <dbReference type="RuleBase" id="RU003476"/>
    </source>
</evidence>
<evidence type="ECO:0000256" key="2">
    <source>
        <dbReference type="ARBA" id="ARBA00001947"/>
    </source>
</evidence>
<dbReference type="SUPFAM" id="SSF55811">
    <property type="entry name" value="Nudix"/>
    <property type="match status" value="1"/>
</dbReference>
<dbReference type="Proteomes" id="UP000268016">
    <property type="component" value="Unassembled WGS sequence"/>
</dbReference>
<evidence type="ECO:0000256" key="4">
    <source>
        <dbReference type="ARBA" id="ARBA00012381"/>
    </source>
</evidence>
<dbReference type="NCBIfam" id="NF001299">
    <property type="entry name" value="PRK00241.1"/>
    <property type="match status" value="1"/>
</dbReference>
<comment type="similarity">
    <text evidence="3">Belongs to the Nudix hydrolase family. NudC subfamily.</text>
</comment>
<dbReference type="Pfam" id="PF00293">
    <property type="entry name" value="NUDIX"/>
    <property type="match status" value="1"/>
</dbReference>
<evidence type="ECO:0000313" key="12">
    <source>
        <dbReference type="EMBL" id="ROU01186.1"/>
    </source>
</evidence>
<comment type="cofactor">
    <cofactor evidence="2">
        <name>Zn(2+)</name>
        <dbReference type="ChEBI" id="CHEBI:29105"/>
    </cofactor>
</comment>
<dbReference type="Gene3D" id="3.90.79.20">
    <property type="match status" value="1"/>
</dbReference>
<dbReference type="PROSITE" id="PS00893">
    <property type="entry name" value="NUDIX_BOX"/>
    <property type="match status" value="1"/>
</dbReference>
<dbReference type="CDD" id="cd03429">
    <property type="entry name" value="NUDIX_NADH_pyrophosphatase_Nudt13"/>
    <property type="match status" value="1"/>
</dbReference>
<dbReference type="GO" id="GO:0006742">
    <property type="term" value="P:NADP+ catabolic process"/>
    <property type="evidence" value="ECO:0007669"/>
    <property type="project" value="TreeGrafter"/>
</dbReference>
<dbReference type="InterPro" id="IPR015375">
    <property type="entry name" value="NADH_PPase-like_N"/>
</dbReference>
<dbReference type="EC" id="3.6.1.22" evidence="4"/>
<evidence type="ECO:0000259" key="11">
    <source>
        <dbReference type="PROSITE" id="PS51462"/>
    </source>
</evidence>
<dbReference type="InterPro" id="IPR020084">
    <property type="entry name" value="NUDIX_hydrolase_CS"/>
</dbReference>
<dbReference type="PROSITE" id="PS51462">
    <property type="entry name" value="NUDIX"/>
    <property type="match status" value="1"/>
</dbReference>
<organism evidence="12 13">
    <name type="scientific">Histidinibacterium lentulum</name>
    <dbReference type="NCBI Taxonomy" id="2480588"/>
    <lineage>
        <taxon>Bacteria</taxon>
        <taxon>Pseudomonadati</taxon>
        <taxon>Pseudomonadota</taxon>
        <taxon>Alphaproteobacteria</taxon>
        <taxon>Rhodobacterales</taxon>
        <taxon>Paracoccaceae</taxon>
        <taxon>Histidinibacterium</taxon>
    </lineage>
</organism>
<keyword evidence="13" id="KW-1185">Reference proteome</keyword>
<dbReference type="GO" id="GO:0110153">
    <property type="term" value="F:RNA NAD-cap (NMN-forming) hydrolase activity"/>
    <property type="evidence" value="ECO:0007669"/>
    <property type="project" value="RHEA"/>
</dbReference>
<dbReference type="InterPro" id="IPR049734">
    <property type="entry name" value="NudC-like_C"/>
</dbReference>
<evidence type="ECO:0000256" key="8">
    <source>
        <dbReference type="ARBA" id="ARBA00023027"/>
    </source>
</evidence>
<dbReference type="InterPro" id="IPR000086">
    <property type="entry name" value="NUDIX_hydrolase_dom"/>
</dbReference>
<keyword evidence="8" id="KW-0520">NAD</keyword>
<dbReference type="GO" id="GO:0046872">
    <property type="term" value="F:metal ion binding"/>
    <property type="evidence" value="ECO:0007669"/>
    <property type="project" value="UniProtKB-KW"/>
</dbReference>
<dbReference type="InterPro" id="IPR015376">
    <property type="entry name" value="Znr_NADH_PPase"/>
</dbReference>